<dbReference type="EMBL" id="JBHUPG010000031">
    <property type="protein sequence ID" value="MFD2913463.1"/>
    <property type="molecule type" value="Genomic_DNA"/>
</dbReference>
<sequence>MKSAIKWSLSLIIIISSIVLIGNYTRIHTDKIVAVQIDEKIQEKDSYFIMIDGEEFIVENENTWNLIDKANLYDIDYEWHGHSTPVINYIVVHGKSSENNKH</sequence>
<protein>
    <recommendedName>
        <fullName evidence="4">DUF3221 domain-containing protein</fullName>
    </recommendedName>
</protein>
<accession>A0ABW5ZP27</accession>
<dbReference type="Proteomes" id="UP001597561">
    <property type="component" value="Unassembled WGS sequence"/>
</dbReference>
<feature type="transmembrane region" description="Helical" evidence="1">
    <location>
        <begin position="7"/>
        <end position="25"/>
    </location>
</feature>
<evidence type="ECO:0000313" key="2">
    <source>
        <dbReference type="EMBL" id="MFD2913463.1"/>
    </source>
</evidence>
<comment type="caution">
    <text evidence="2">The sequence shown here is derived from an EMBL/GenBank/DDBJ whole genome shotgun (WGS) entry which is preliminary data.</text>
</comment>
<gene>
    <name evidence="2" type="ORF">ACFS5P_16370</name>
</gene>
<evidence type="ECO:0008006" key="4">
    <source>
        <dbReference type="Google" id="ProtNLM"/>
    </source>
</evidence>
<dbReference type="RefSeq" id="WP_204728381.1">
    <property type="nucleotide sequence ID" value="NZ_JAFBDK010000003.1"/>
</dbReference>
<keyword evidence="1" id="KW-0472">Membrane</keyword>
<keyword evidence="1" id="KW-1133">Transmembrane helix</keyword>
<evidence type="ECO:0000313" key="3">
    <source>
        <dbReference type="Proteomes" id="UP001597561"/>
    </source>
</evidence>
<name>A0ABW5ZP27_9BACL</name>
<reference evidence="3" key="1">
    <citation type="journal article" date="2019" name="Int. J. Syst. Evol. Microbiol.">
        <title>The Global Catalogue of Microorganisms (GCM) 10K type strain sequencing project: providing services to taxonomists for standard genome sequencing and annotation.</title>
        <authorList>
            <consortium name="The Broad Institute Genomics Platform"/>
            <consortium name="The Broad Institute Genome Sequencing Center for Infectious Disease"/>
            <person name="Wu L."/>
            <person name="Ma J."/>
        </authorList>
    </citation>
    <scope>NUCLEOTIDE SEQUENCE [LARGE SCALE GENOMIC DNA]</scope>
    <source>
        <strain evidence="3">KCTC 13528</strain>
    </source>
</reference>
<proteinExistence type="predicted"/>
<evidence type="ECO:0000256" key="1">
    <source>
        <dbReference type="SAM" id="Phobius"/>
    </source>
</evidence>
<keyword evidence="3" id="KW-1185">Reference proteome</keyword>
<organism evidence="2 3">
    <name type="scientific">Jeotgalibacillus terrae</name>
    <dbReference type="NCBI Taxonomy" id="587735"/>
    <lineage>
        <taxon>Bacteria</taxon>
        <taxon>Bacillati</taxon>
        <taxon>Bacillota</taxon>
        <taxon>Bacilli</taxon>
        <taxon>Bacillales</taxon>
        <taxon>Caryophanaceae</taxon>
        <taxon>Jeotgalibacillus</taxon>
    </lineage>
</organism>
<keyword evidence="1" id="KW-0812">Transmembrane</keyword>